<evidence type="ECO:0000313" key="1">
    <source>
        <dbReference type="EMBL" id="TYK29179.1"/>
    </source>
</evidence>
<dbReference type="EMBL" id="SSTD01001877">
    <property type="protein sequence ID" value="TYK29179.1"/>
    <property type="molecule type" value="Genomic_DNA"/>
</dbReference>
<evidence type="ECO:0000313" key="2">
    <source>
        <dbReference type="Proteomes" id="UP000321947"/>
    </source>
</evidence>
<comment type="caution">
    <text evidence="1">The sequence shown here is derived from an EMBL/GenBank/DDBJ whole genome shotgun (WGS) entry which is preliminary data.</text>
</comment>
<sequence length="127" mass="14641">MSMTQAGPRYNNNDQYMENIHYIDDVPIVPIPVQRRHALVQELDELEEVPYVTQTQSETGYVSPMMMMPTFETRYYDLGVGQSSNFGIGYYNMECRQQYSSNQMTNNNKRIMRARATKGAESSTTTS</sequence>
<dbReference type="AlphaFoldDB" id="A0A5D3E0G1"/>
<accession>A0A5D3E0G1</accession>
<protein>
    <submittedName>
        <fullName evidence="1">GATA zinc finger domain-containing protein 10-like isoform X2</fullName>
    </submittedName>
</protein>
<organism evidence="1 2">
    <name type="scientific">Cucumis melo var. makuwa</name>
    <name type="common">Oriental melon</name>
    <dbReference type="NCBI Taxonomy" id="1194695"/>
    <lineage>
        <taxon>Eukaryota</taxon>
        <taxon>Viridiplantae</taxon>
        <taxon>Streptophyta</taxon>
        <taxon>Embryophyta</taxon>
        <taxon>Tracheophyta</taxon>
        <taxon>Spermatophyta</taxon>
        <taxon>Magnoliopsida</taxon>
        <taxon>eudicotyledons</taxon>
        <taxon>Gunneridae</taxon>
        <taxon>Pentapetalae</taxon>
        <taxon>rosids</taxon>
        <taxon>fabids</taxon>
        <taxon>Cucurbitales</taxon>
        <taxon>Cucurbitaceae</taxon>
        <taxon>Benincaseae</taxon>
        <taxon>Cucumis</taxon>
    </lineage>
</organism>
<dbReference type="Proteomes" id="UP000321947">
    <property type="component" value="Unassembled WGS sequence"/>
</dbReference>
<gene>
    <name evidence="1" type="ORF">E5676_scaffold120G003690</name>
</gene>
<reference evidence="1 2" key="1">
    <citation type="submission" date="2019-08" db="EMBL/GenBank/DDBJ databases">
        <title>Draft genome sequences of two oriental melons (Cucumis melo L. var makuwa).</title>
        <authorList>
            <person name="Kwon S.-Y."/>
        </authorList>
    </citation>
    <scope>NUCLEOTIDE SEQUENCE [LARGE SCALE GENOMIC DNA]</scope>
    <source>
        <strain evidence="2">cv. Chang Bougi</strain>
        <tissue evidence="1">Leaf</tissue>
    </source>
</reference>
<proteinExistence type="predicted"/>
<name>A0A5D3E0G1_CUCMM</name>